<dbReference type="GO" id="GO:0005886">
    <property type="term" value="C:plasma membrane"/>
    <property type="evidence" value="ECO:0007669"/>
    <property type="project" value="TreeGrafter"/>
</dbReference>
<evidence type="ECO:0000313" key="7">
    <source>
        <dbReference type="EMBL" id="SNB51046.1"/>
    </source>
</evidence>
<feature type="transmembrane region" description="Helical" evidence="5">
    <location>
        <begin position="84"/>
        <end position="105"/>
    </location>
</feature>
<feature type="transmembrane region" description="Helical" evidence="5">
    <location>
        <begin position="172"/>
        <end position="196"/>
    </location>
</feature>
<dbReference type="InterPro" id="IPR020846">
    <property type="entry name" value="MFS_dom"/>
</dbReference>
<dbReference type="Proteomes" id="UP000197065">
    <property type="component" value="Unassembled WGS sequence"/>
</dbReference>
<evidence type="ECO:0000259" key="6">
    <source>
        <dbReference type="PROSITE" id="PS50850"/>
    </source>
</evidence>
<feature type="transmembrane region" description="Helical" evidence="5">
    <location>
        <begin position="305"/>
        <end position="324"/>
    </location>
</feature>
<feature type="transmembrane region" description="Helical" evidence="5">
    <location>
        <begin position="361"/>
        <end position="386"/>
    </location>
</feature>
<sequence length="465" mass="48475">MSEAGVRGRWSDLLRPPYVLPALTLCLGEGIYALNTFLVSTALPSAVVELRGVELISWAFTLYLTAAIVGGASAGFLKQMLGARVSLLAAGLLFALGTLLAASATSMPQVLAGRLFQGAGEGVIAATCYALAAELFPRTLLPKMFGALAVMWASSAFGGPLIAGLLTEWLSWRAAFLVNIPLILIFLGLVAGTLPASGRTDRPAPPPFVRLGLIGLGIMAIALASRTQHVALTLLLMAAAALLLAAVLLLDRRQANRLFPQGAFGTRSTLGAAFWVVLLMPVAQAATTVYLPLFLQAGWGWRPTYAGALSALMALSWSIFAILVANLTSGRWPVRFIRLGPILVAVALLAQAFALPAGLPWLVALAQIVIGAGFGVNWGFISQAVMEAADPAETDMASGLLPTVQSAGYAIGAALAGVIAGMAGLGEQLDIATMERSAFWIFGLHGLMAVPAILLARRVVIRKLA</sequence>
<keyword evidence="8" id="KW-1185">Reference proteome</keyword>
<evidence type="ECO:0000256" key="2">
    <source>
        <dbReference type="ARBA" id="ARBA00022692"/>
    </source>
</evidence>
<feature type="transmembrane region" description="Helical" evidence="5">
    <location>
        <begin position="230"/>
        <end position="250"/>
    </location>
</feature>
<protein>
    <submittedName>
        <fullName evidence="7">Major Facilitator Superfamily protein</fullName>
    </submittedName>
</protein>
<dbReference type="PROSITE" id="PS50850">
    <property type="entry name" value="MFS"/>
    <property type="match status" value="1"/>
</dbReference>
<evidence type="ECO:0000256" key="5">
    <source>
        <dbReference type="SAM" id="Phobius"/>
    </source>
</evidence>
<evidence type="ECO:0000256" key="1">
    <source>
        <dbReference type="ARBA" id="ARBA00004141"/>
    </source>
</evidence>
<dbReference type="EMBL" id="FYEH01000001">
    <property type="protein sequence ID" value="SNB51046.1"/>
    <property type="molecule type" value="Genomic_DNA"/>
</dbReference>
<dbReference type="RefSeq" id="WP_165769336.1">
    <property type="nucleotide sequence ID" value="NZ_FYEH01000001.1"/>
</dbReference>
<dbReference type="Gene3D" id="1.20.1250.20">
    <property type="entry name" value="MFS general substrate transporter like domains"/>
    <property type="match status" value="1"/>
</dbReference>
<feature type="transmembrane region" description="Helical" evidence="5">
    <location>
        <begin position="407"/>
        <end position="426"/>
    </location>
</feature>
<feature type="transmembrane region" description="Helical" evidence="5">
    <location>
        <begin position="111"/>
        <end position="132"/>
    </location>
</feature>
<accession>A0A212PVP9</accession>
<evidence type="ECO:0000256" key="4">
    <source>
        <dbReference type="ARBA" id="ARBA00023136"/>
    </source>
</evidence>
<dbReference type="InterPro" id="IPR036259">
    <property type="entry name" value="MFS_trans_sf"/>
</dbReference>
<keyword evidence="3 5" id="KW-1133">Transmembrane helix</keyword>
<feature type="transmembrane region" description="Helical" evidence="5">
    <location>
        <begin position="20"/>
        <end position="43"/>
    </location>
</feature>
<name>A0A212PVP9_9PROT</name>
<dbReference type="PANTHER" id="PTHR23501:SF154">
    <property type="entry name" value="MULTIDRUG-EFFLUX TRANSPORTER RV1634-RELATED"/>
    <property type="match status" value="1"/>
</dbReference>
<dbReference type="PANTHER" id="PTHR23501">
    <property type="entry name" value="MAJOR FACILITATOR SUPERFAMILY"/>
    <property type="match status" value="1"/>
</dbReference>
<dbReference type="InterPro" id="IPR011701">
    <property type="entry name" value="MFS"/>
</dbReference>
<feature type="transmembrane region" description="Helical" evidence="5">
    <location>
        <begin position="144"/>
        <end position="166"/>
    </location>
</feature>
<comment type="subcellular location">
    <subcellularLocation>
        <location evidence="1">Membrane</location>
        <topology evidence="1">Multi-pass membrane protein</topology>
    </subcellularLocation>
</comment>
<keyword evidence="2 5" id="KW-0812">Transmembrane</keyword>
<dbReference type="SUPFAM" id="SSF103473">
    <property type="entry name" value="MFS general substrate transporter"/>
    <property type="match status" value="1"/>
</dbReference>
<dbReference type="Pfam" id="PF07690">
    <property type="entry name" value="MFS_1"/>
    <property type="match status" value="1"/>
</dbReference>
<keyword evidence="4 5" id="KW-0472">Membrane</keyword>
<feature type="transmembrane region" description="Helical" evidence="5">
    <location>
        <begin position="55"/>
        <end position="77"/>
    </location>
</feature>
<evidence type="ECO:0000256" key="3">
    <source>
        <dbReference type="ARBA" id="ARBA00022989"/>
    </source>
</evidence>
<feature type="transmembrane region" description="Helical" evidence="5">
    <location>
        <begin position="270"/>
        <end position="293"/>
    </location>
</feature>
<feature type="transmembrane region" description="Helical" evidence="5">
    <location>
        <begin position="336"/>
        <end position="355"/>
    </location>
</feature>
<dbReference type="GO" id="GO:0022857">
    <property type="term" value="F:transmembrane transporter activity"/>
    <property type="evidence" value="ECO:0007669"/>
    <property type="project" value="InterPro"/>
</dbReference>
<feature type="transmembrane region" description="Helical" evidence="5">
    <location>
        <begin position="208"/>
        <end position="224"/>
    </location>
</feature>
<dbReference type="Gene3D" id="1.20.1720.10">
    <property type="entry name" value="Multidrug resistance protein D"/>
    <property type="match status" value="1"/>
</dbReference>
<proteinExistence type="predicted"/>
<feature type="domain" description="Major facilitator superfamily (MFS) profile" evidence="6">
    <location>
        <begin position="21"/>
        <end position="461"/>
    </location>
</feature>
<gene>
    <name evidence="7" type="ORF">SAMN07250955_10124</name>
</gene>
<organism evidence="7 8">
    <name type="scientific">Arboricoccus pini</name>
    <dbReference type="NCBI Taxonomy" id="1963835"/>
    <lineage>
        <taxon>Bacteria</taxon>
        <taxon>Pseudomonadati</taxon>
        <taxon>Pseudomonadota</taxon>
        <taxon>Alphaproteobacteria</taxon>
        <taxon>Geminicoccales</taxon>
        <taxon>Geminicoccaceae</taxon>
        <taxon>Arboricoccus</taxon>
    </lineage>
</organism>
<dbReference type="AlphaFoldDB" id="A0A212PVP9"/>
<feature type="transmembrane region" description="Helical" evidence="5">
    <location>
        <begin position="438"/>
        <end position="456"/>
    </location>
</feature>
<evidence type="ECO:0000313" key="8">
    <source>
        <dbReference type="Proteomes" id="UP000197065"/>
    </source>
</evidence>
<reference evidence="7 8" key="1">
    <citation type="submission" date="2017-06" db="EMBL/GenBank/DDBJ databases">
        <authorList>
            <person name="Kim H.J."/>
            <person name="Triplett B.A."/>
        </authorList>
    </citation>
    <scope>NUCLEOTIDE SEQUENCE [LARGE SCALE GENOMIC DNA]</scope>
    <source>
        <strain evidence="7 8">B29T1</strain>
    </source>
</reference>